<name>A0A9Q1DD26_CONCO</name>
<evidence type="ECO:0000313" key="3">
    <source>
        <dbReference type="Proteomes" id="UP001152803"/>
    </source>
</evidence>
<evidence type="ECO:0000256" key="1">
    <source>
        <dbReference type="SAM" id="MobiDB-lite"/>
    </source>
</evidence>
<sequence>MASGLKKRRNTRVSVCGPFPCCTRGERLSSCPAAPRAFSKGETRQREGRLPAGPEPMMSSSSGQRDAGSQTGKRRARHVTGRTSTERLGTFRDLRPLQLTSMKGAL</sequence>
<evidence type="ECO:0000313" key="2">
    <source>
        <dbReference type="EMBL" id="KAJ8265754.1"/>
    </source>
</evidence>
<organism evidence="2 3">
    <name type="scientific">Conger conger</name>
    <name type="common">Conger eel</name>
    <name type="synonym">Muraena conger</name>
    <dbReference type="NCBI Taxonomy" id="82655"/>
    <lineage>
        <taxon>Eukaryota</taxon>
        <taxon>Metazoa</taxon>
        <taxon>Chordata</taxon>
        <taxon>Craniata</taxon>
        <taxon>Vertebrata</taxon>
        <taxon>Euteleostomi</taxon>
        <taxon>Actinopterygii</taxon>
        <taxon>Neopterygii</taxon>
        <taxon>Teleostei</taxon>
        <taxon>Anguilliformes</taxon>
        <taxon>Congridae</taxon>
        <taxon>Conger</taxon>
    </lineage>
</organism>
<keyword evidence="3" id="KW-1185">Reference proteome</keyword>
<dbReference type="AlphaFoldDB" id="A0A9Q1DD26"/>
<gene>
    <name evidence="2" type="ORF">COCON_G00148530</name>
</gene>
<protein>
    <submittedName>
        <fullName evidence="2">Uncharacterized protein</fullName>
    </submittedName>
</protein>
<dbReference type="Proteomes" id="UP001152803">
    <property type="component" value="Unassembled WGS sequence"/>
</dbReference>
<accession>A0A9Q1DD26</accession>
<feature type="compositionally biased region" description="Polar residues" evidence="1">
    <location>
        <begin position="58"/>
        <end position="71"/>
    </location>
</feature>
<feature type="region of interest" description="Disordered" evidence="1">
    <location>
        <begin position="30"/>
        <end position="106"/>
    </location>
</feature>
<reference evidence="2" key="1">
    <citation type="journal article" date="2023" name="Science">
        <title>Genome structures resolve the early diversification of teleost fishes.</title>
        <authorList>
            <person name="Parey E."/>
            <person name="Louis A."/>
            <person name="Montfort J."/>
            <person name="Bouchez O."/>
            <person name="Roques C."/>
            <person name="Iampietro C."/>
            <person name="Lluch J."/>
            <person name="Castinel A."/>
            <person name="Donnadieu C."/>
            <person name="Desvignes T."/>
            <person name="Floi Bucao C."/>
            <person name="Jouanno E."/>
            <person name="Wen M."/>
            <person name="Mejri S."/>
            <person name="Dirks R."/>
            <person name="Jansen H."/>
            <person name="Henkel C."/>
            <person name="Chen W.J."/>
            <person name="Zahm M."/>
            <person name="Cabau C."/>
            <person name="Klopp C."/>
            <person name="Thompson A.W."/>
            <person name="Robinson-Rechavi M."/>
            <person name="Braasch I."/>
            <person name="Lecointre G."/>
            <person name="Bobe J."/>
            <person name="Postlethwait J.H."/>
            <person name="Berthelot C."/>
            <person name="Roest Crollius H."/>
            <person name="Guiguen Y."/>
        </authorList>
    </citation>
    <scope>NUCLEOTIDE SEQUENCE</scope>
    <source>
        <strain evidence="2">Concon-B</strain>
    </source>
</reference>
<proteinExistence type="predicted"/>
<dbReference type="EMBL" id="JAFJMO010000010">
    <property type="protein sequence ID" value="KAJ8265754.1"/>
    <property type="molecule type" value="Genomic_DNA"/>
</dbReference>
<feature type="compositionally biased region" description="Basic and acidic residues" evidence="1">
    <location>
        <begin position="39"/>
        <end position="49"/>
    </location>
</feature>
<comment type="caution">
    <text evidence="2">The sequence shown here is derived from an EMBL/GenBank/DDBJ whole genome shotgun (WGS) entry which is preliminary data.</text>
</comment>